<evidence type="ECO:0008006" key="5">
    <source>
        <dbReference type="Google" id="ProtNLM"/>
    </source>
</evidence>
<protein>
    <recommendedName>
        <fullName evidence="5">Agmatinase</fullName>
    </recommendedName>
</protein>
<comment type="similarity">
    <text evidence="1">Belongs to the arginase family. Agmatinase subfamily.</text>
</comment>
<evidence type="ECO:0000256" key="3">
    <source>
        <dbReference type="ARBA" id="ARBA00022801"/>
    </source>
</evidence>
<dbReference type="PANTHER" id="PTHR11358:SF26">
    <property type="entry name" value="GUANIDINO ACID HYDROLASE, MITOCHONDRIAL"/>
    <property type="match status" value="1"/>
</dbReference>
<dbReference type="Pfam" id="PF00491">
    <property type="entry name" value="Arginase"/>
    <property type="match status" value="1"/>
</dbReference>
<dbReference type="GO" id="GO:0046872">
    <property type="term" value="F:metal ion binding"/>
    <property type="evidence" value="ECO:0007669"/>
    <property type="project" value="UniProtKB-KW"/>
</dbReference>
<evidence type="ECO:0000256" key="1">
    <source>
        <dbReference type="ARBA" id="ARBA00009227"/>
    </source>
</evidence>
<keyword evidence="2" id="KW-0479">Metal-binding</keyword>
<dbReference type="GO" id="GO:0033389">
    <property type="term" value="P:putrescine biosynthetic process from arginine, via agmatine"/>
    <property type="evidence" value="ECO:0007669"/>
    <property type="project" value="TreeGrafter"/>
</dbReference>
<dbReference type="Gene3D" id="3.40.800.10">
    <property type="entry name" value="Ureohydrolase domain"/>
    <property type="match status" value="1"/>
</dbReference>
<dbReference type="GO" id="GO:0008783">
    <property type="term" value="F:agmatinase activity"/>
    <property type="evidence" value="ECO:0007669"/>
    <property type="project" value="TreeGrafter"/>
</dbReference>
<dbReference type="InterPro" id="IPR020855">
    <property type="entry name" value="Ureohydrolase_Mn_BS"/>
</dbReference>
<dbReference type="InterPro" id="IPR023696">
    <property type="entry name" value="Ureohydrolase_dom_sf"/>
</dbReference>
<dbReference type="EMBL" id="BARS01035391">
    <property type="protein sequence ID" value="GAG18007.1"/>
    <property type="molecule type" value="Genomic_DNA"/>
</dbReference>
<name>X0W3Y3_9ZZZZ</name>
<organism evidence="4">
    <name type="scientific">marine sediment metagenome</name>
    <dbReference type="NCBI Taxonomy" id="412755"/>
    <lineage>
        <taxon>unclassified sequences</taxon>
        <taxon>metagenomes</taxon>
        <taxon>ecological metagenomes</taxon>
    </lineage>
</organism>
<keyword evidence="3" id="KW-0378">Hydrolase</keyword>
<evidence type="ECO:0000313" key="4">
    <source>
        <dbReference type="EMBL" id="GAG18007.1"/>
    </source>
</evidence>
<dbReference type="PROSITE" id="PS01053">
    <property type="entry name" value="ARGINASE_1"/>
    <property type="match status" value="1"/>
</dbReference>
<comment type="caution">
    <text evidence="4">The sequence shown here is derived from an EMBL/GenBank/DDBJ whole genome shotgun (WGS) entry which is preliminary data.</text>
</comment>
<dbReference type="PANTHER" id="PTHR11358">
    <property type="entry name" value="ARGINASE/AGMATINASE"/>
    <property type="match status" value="1"/>
</dbReference>
<reference evidence="4" key="1">
    <citation type="journal article" date="2014" name="Front. Microbiol.">
        <title>High frequency of phylogenetically diverse reductive dehalogenase-homologous genes in deep subseafloor sedimentary metagenomes.</title>
        <authorList>
            <person name="Kawai M."/>
            <person name="Futagami T."/>
            <person name="Toyoda A."/>
            <person name="Takaki Y."/>
            <person name="Nishi S."/>
            <person name="Hori S."/>
            <person name="Arai W."/>
            <person name="Tsubouchi T."/>
            <person name="Morono Y."/>
            <person name="Uchiyama I."/>
            <person name="Ito T."/>
            <person name="Fujiyama A."/>
            <person name="Inagaki F."/>
            <person name="Takami H."/>
        </authorList>
    </citation>
    <scope>NUCLEOTIDE SEQUENCE</scope>
    <source>
        <strain evidence="4">Expedition CK06-06</strain>
    </source>
</reference>
<dbReference type="SUPFAM" id="SSF52768">
    <property type="entry name" value="Arginase/deacetylase"/>
    <property type="match status" value="1"/>
</dbReference>
<proteinExistence type="inferred from homology"/>
<evidence type="ECO:0000256" key="2">
    <source>
        <dbReference type="ARBA" id="ARBA00022723"/>
    </source>
</evidence>
<sequence>GNNLWLEKLISKLTEKVYITIDLDVFDPSIMPSTGTPEPGGLLWYDCLAFLKKVFEKRNVVGFDIMELCPNDNNKAPDFLAAKLIYKLLSYKFRE</sequence>
<dbReference type="AlphaFoldDB" id="X0W3Y3"/>
<feature type="non-terminal residue" evidence="4">
    <location>
        <position position="1"/>
    </location>
</feature>
<accession>X0W3Y3</accession>
<dbReference type="InterPro" id="IPR006035">
    <property type="entry name" value="Ureohydrolase"/>
</dbReference>
<dbReference type="PRINTS" id="PR00116">
    <property type="entry name" value="ARGINASE"/>
</dbReference>
<dbReference type="PROSITE" id="PS51409">
    <property type="entry name" value="ARGINASE_2"/>
    <property type="match status" value="1"/>
</dbReference>
<gene>
    <name evidence="4" type="ORF">S01H1_54532</name>
</gene>